<dbReference type="EMBL" id="AJYA01000018">
    <property type="protein sequence ID" value="EIM76771.1"/>
    <property type="molecule type" value="Genomic_DNA"/>
</dbReference>
<gene>
    <name evidence="2" type="ORF">A3SI_08641</name>
</gene>
<evidence type="ECO:0000313" key="3">
    <source>
        <dbReference type="Proteomes" id="UP000005551"/>
    </source>
</evidence>
<evidence type="ECO:0000313" key="2">
    <source>
        <dbReference type="EMBL" id="EIM76771.1"/>
    </source>
</evidence>
<accession>I5C4L9</accession>
<dbReference type="AlphaFoldDB" id="I5C4L9"/>
<reference evidence="2 3" key="1">
    <citation type="submission" date="2012-05" db="EMBL/GenBank/DDBJ databases">
        <title>Genome sequence of Nitritalea halalkaliphila LW7.</title>
        <authorList>
            <person name="Jangir P.K."/>
            <person name="Singh A."/>
            <person name="Shivaji S."/>
            <person name="Sharma R."/>
        </authorList>
    </citation>
    <scope>NUCLEOTIDE SEQUENCE [LARGE SCALE GENOMIC DNA]</scope>
    <source>
        <strain evidence="2 3">LW7</strain>
    </source>
</reference>
<organism evidence="2 3">
    <name type="scientific">Nitritalea halalkaliphila LW7</name>
    <dbReference type="NCBI Taxonomy" id="1189621"/>
    <lineage>
        <taxon>Bacteria</taxon>
        <taxon>Pseudomonadati</taxon>
        <taxon>Bacteroidota</taxon>
        <taxon>Cytophagia</taxon>
        <taxon>Cytophagales</taxon>
        <taxon>Cyclobacteriaceae</taxon>
        <taxon>Nitritalea</taxon>
    </lineage>
</organism>
<dbReference type="Proteomes" id="UP000005551">
    <property type="component" value="Unassembled WGS sequence"/>
</dbReference>
<protein>
    <submittedName>
        <fullName evidence="2">Uncharacterized protein</fullName>
    </submittedName>
</protein>
<name>I5C4L9_9BACT</name>
<dbReference type="RefSeq" id="WP_009054664.1">
    <property type="nucleotide sequence ID" value="NZ_AJYA01000018.1"/>
</dbReference>
<dbReference type="STRING" id="1189621.A3SI_08641"/>
<comment type="caution">
    <text evidence="2">The sequence shown here is derived from an EMBL/GenBank/DDBJ whole genome shotgun (WGS) entry which is preliminary data.</text>
</comment>
<sequence>MSKYFFKTIEKLREIEEGRNEGFRIADDLFGLTFNDGFLEEYEEYREQQDANSLIEAFLLNTLRYDDQYISASEQIKKYPLATRKFVYQIARDDVPRLNEIPENYDRLKSVIREYAGKNSLNLNKNRSDSVARAYEFFQFYNRELARFDPLINVIRDKSIQYFDLRYMKENGIPFLREEVTIPYVYDEEEKNFQLSYTVSPLEEGLYLSLLRYIAAVEEEVQRQAALVDRVLFFIEQNQSLRQLEAEIESQQRVIDRLYVEERDQQEPKVRRLVQDVYETVIEGSYAAYNDDYARSDNQERKVELANIKLDLLNELETIHPKLLRVYEILETVDEGYMVEVWNAFTFSRYMQREKERLWDAGELLYMHYIDQLRSEEVYVELRVWIQKMENLAQRLNELREEDTRRLERRIGRTKDPKEIEEILELK</sequence>
<keyword evidence="3" id="KW-1185">Reference proteome</keyword>
<keyword evidence="1" id="KW-0175">Coiled coil</keyword>
<evidence type="ECO:0000256" key="1">
    <source>
        <dbReference type="SAM" id="Coils"/>
    </source>
</evidence>
<dbReference type="OrthoDB" id="831785at2"/>
<feature type="coiled-coil region" evidence="1">
    <location>
        <begin position="234"/>
        <end position="261"/>
    </location>
</feature>
<proteinExistence type="predicted"/>